<name>A0A3B0V9T4_9ZZZZ</name>
<keyword evidence="4 7" id="KW-0808">Transferase</keyword>
<protein>
    <recommendedName>
        <fullName evidence="2">site-specific DNA-methyltransferase (adenine-specific)</fullName>
        <ecNumber evidence="2">2.1.1.72</ecNumber>
    </recommendedName>
</protein>
<dbReference type="GO" id="GO:0032259">
    <property type="term" value="P:methylation"/>
    <property type="evidence" value="ECO:0007669"/>
    <property type="project" value="UniProtKB-KW"/>
</dbReference>
<dbReference type="GO" id="GO:1904047">
    <property type="term" value="F:S-adenosyl-L-methionine binding"/>
    <property type="evidence" value="ECO:0007669"/>
    <property type="project" value="TreeGrafter"/>
</dbReference>
<dbReference type="Pfam" id="PF02086">
    <property type="entry name" value="MethyltransfD12"/>
    <property type="match status" value="1"/>
</dbReference>
<comment type="similarity">
    <text evidence="1">Belongs to the N(4)/N(6)-methyltransferase family.</text>
</comment>
<dbReference type="InterPro" id="IPR012263">
    <property type="entry name" value="M_m6A_EcoRV"/>
</dbReference>
<dbReference type="GO" id="GO:0009007">
    <property type="term" value="F:site-specific DNA-methyltransferase (adenine-specific) activity"/>
    <property type="evidence" value="ECO:0007669"/>
    <property type="project" value="UniProtKB-EC"/>
</dbReference>
<dbReference type="EMBL" id="UOEU01000794">
    <property type="protein sequence ID" value="VAW40428.1"/>
    <property type="molecule type" value="Genomic_DNA"/>
</dbReference>
<reference evidence="7" key="1">
    <citation type="submission" date="2018-06" db="EMBL/GenBank/DDBJ databases">
        <authorList>
            <person name="Zhirakovskaya E."/>
        </authorList>
    </citation>
    <scope>NUCLEOTIDE SEQUENCE</scope>
</reference>
<keyword evidence="3 7" id="KW-0489">Methyltransferase</keyword>
<proteinExistence type="inferred from homology"/>
<evidence type="ECO:0000256" key="6">
    <source>
        <dbReference type="ARBA" id="ARBA00047942"/>
    </source>
</evidence>
<dbReference type="EC" id="2.1.1.72" evidence="2"/>
<keyword evidence="5" id="KW-0949">S-adenosyl-L-methionine</keyword>
<dbReference type="InterPro" id="IPR002052">
    <property type="entry name" value="DNA_methylase_N6_adenine_CS"/>
</dbReference>
<dbReference type="GO" id="GO:0006298">
    <property type="term" value="P:mismatch repair"/>
    <property type="evidence" value="ECO:0007669"/>
    <property type="project" value="TreeGrafter"/>
</dbReference>
<dbReference type="InterPro" id="IPR012327">
    <property type="entry name" value="MeTrfase_D12"/>
</dbReference>
<organism evidence="7">
    <name type="scientific">hydrothermal vent metagenome</name>
    <dbReference type="NCBI Taxonomy" id="652676"/>
    <lineage>
        <taxon>unclassified sequences</taxon>
        <taxon>metagenomes</taxon>
        <taxon>ecological metagenomes</taxon>
    </lineage>
</organism>
<dbReference type="GO" id="GO:0043565">
    <property type="term" value="F:sequence-specific DNA binding"/>
    <property type="evidence" value="ECO:0007669"/>
    <property type="project" value="TreeGrafter"/>
</dbReference>
<evidence type="ECO:0000256" key="4">
    <source>
        <dbReference type="ARBA" id="ARBA00022679"/>
    </source>
</evidence>
<evidence type="ECO:0000256" key="3">
    <source>
        <dbReference type="ARBA" id="ARBA00022603"/>
    </source>
</evidence>
<dbReference type="PROSITE" id="PS00092">
    <property type="entry name" value="N6_MTASE"/>
    <property type="match status" value="1"/>
</dbReference>
<dbReference type="PRINTS" id="PR00505">
    <property type="entry name" value="D12N6MTFRASE"/>
</dbReference>
<dbReference type="AlphaFoldDB" id="A0A3B0V9T4"/>
<dbReference type="SUPFAM" id="SSF53335">
    <property type="entry name" value="S-adenosyl-L-methionine-dependent methyltransferases"/>
    <property type="match status" value="1"/>
</dbReference>
<gene>
    <name evidence="7" type="ORF">MNBD_CHLOROFLEXI01-4380</name>
</gene>
<dbReference type="PANTHER" id="PTHR30481:SF3">
    <property type="entry name" value="DNA ADENINE METHYLASE"/>
    <property type="match status" value="1"/>
</dbReference>
<accession>A0A3B0V9T4</accession>
<dbReference type="NCBIfam" id="TIGR00571">
    <property type="entry name" value="dam"/>
    <property type="match status" value="1"/>
</dbReference>
<evidence type="ECO:0000313" key="7">
    <source>
        <dbReference type="EMBL" id="VAW40428.1"/>
    </source>
</evidence>
<comment type="catalytic activity">
    <reaction evidence="6">
        <text>a 2'-deoxyadenosine in DNA + S-adenosyl-L-methionine = an N(6)-methyl-2'-deoxyadenosine in DNA + S-adenosyl-L-homocysteine + H(+)</text>
        <dbReference type="Rhea" id="RHEA:15197"/>
        <dbReference type="Rhea" id="RHEA-COMP:12418"/>
        <dbReference type="Rhea" id="RHEA-COMP:12419"/>
        <dbReference type="ChEBI" id="CHEBI:15378"/>
        <dbReference type="ChEBI" id="CHEBI:57856"/>
        <dbReference type="ChEBI" id="CHEBI:59789"/>
        <dbReference type="ChEBI" id="CHEBI:90615"/>
        <dbReference type="ChEBI" id="CHEBI:90616"/>
        <dbReference type="EC" id="2.1.1.72"/>
    </reaction>
</comment>
<evidence type="ECO:0000256" key="5">
    <source>
        <dbReference type="ARBA" id="ARBA00022691"/>
    </source>
</evidence>
<dbReference type="PANTHER" id="PTHR30481">
    <property type="entry name" value="DNA ADENINE METHYLASE"/>
    <property type="match status" value="1"/>
</dbReference>
<dbReference type="InterPro" id="IPR029063">
    <property type="entry name" value="SAM-dependent_MTases_sf"/>
</dbReference>
<dbReference type="Gene3D" id="1.10.1020.10">
    <property type="entry name" value="Adenine-specific Methyltransferase, Domain 2"/>
    <property type="match status" value="1"/>
</dbReference>
<dbReference type="GO" id="GO:0009307">
    <property type="term" value="P:DNA restriction-modification system"/>
    <property type="evidence" value="ECO:0007669"/>
    <property type="project" value="InterPro"/>
</dbReference>
<dbReference type="PIRSF" id="PIRSF000398">
    <property type="entry name" value="M_m6A_EcoRV"/>
    <property type="match status" value="1"/>
</dbReference>
<evidence type="ECO:0000256" key="1">
    <source>
        <dbReference type="ARBA" id="ARBA00006594"/>
    </source>
</evidence>
<sequence>MNKYTALSIPHPFPYQGSKRNIAKYILPYFPSDVACLIEPFCGASAISVAACAYGLVESIVLNDLNKPLMDLWVEIIERPNNLANKYEELWFEQQIDRKEFFFKIREQFNKTHQPNHLLYLLARIVKGAVRYSSNGTFNQSADNRRSGMKPNTMRKNIVNVSRLLAPKTTIQSVDFMEVAIKAKTQDLVYMDPPYQGTSFTRDHRYFNGLTYEAFVEALSALNKKEVSYIISYDGITGNKAHGKLLPKFLSLQHLYIHAGRSSQATLLGNNDETIESLYLSSALIERLESEKSKIIYTAEEKQLEMVFA</sequence>
<evidence type="ECO:0000256" key="2">
    <source>
        <dbReference type="ARBA" id="ARBA00011900"/>
    </source>
</evidence>
<dbReference type="InterPro" id="IPR023095">
    <property type="entry name" value="Ade_MeTrfase_dom_2"/>
</dbReference>
<dbReference type="Gene3D" id="3.40.50.150">
    <property type="entry name" value="Vaccinia Virus protein VP39"/>
    <property type="match status" value="1"/>
</dbReference>